<keyword evidence="1" id="KW-1185">Reference proteome</keyword>
<accession>A0A915KNB3</accession>
<name>A0A915KNB3_ROMCU</name>
<reference evidence="2" key="1">
    <citation type="submission" date="2022-11" db="UniProtKB">
        <authorList>
            <consortium name="WormBaseParasite"/>
        </authorList>
    </citation>
    <scope>IDENTIFICATION</scope>
</reference>
<evidence type="ECO:0000313" key="1">
    <source>
        <dbReference type="Proteomes" id="UP000887565"/>
    </source>
</evidence>
<evidence type="ECO:0000313" key="2">
    <source>
        <dbReference type="WBParaSite" id="nRc.2.0.1.t39252-RA"/>
    </source>
</evidence>
<sequence>MIRSSVVGEFYHSINIDRKIINLAINFFYINTKDVGGILDFNDYAMSIVPEAYNVNGHNNSSRSLSDQSGTFWYYGSLACVLTVTDAAPGGIALCPHVRAEADSDSSHSRSLNKRDEENEDINEVVICENDDF</sequence>
<dbReference type="AlphaFoldDB" id="A0A915KNB3"/>
<dbReference type="Proteomes" id="UP000887565">
    <property type="component" value="Unplaced"/>
</dbReference>
<protein>
    <submittedName>
        <fullName evidence="2">Uncharacterized protein</fullName>
    </submittedName>
</protein>
<dbReference type="WBParaSite" id="nRc.2.0.1.t39252-RA">
    <property type="protein sequence ID" value="nRc.2.0.1.t39252-RA"/>
    <property type="gene ID" value="nRc.2.0.1.g39252"/>
</dbReference>
<organism evidence="1 2">
    <name type="scientific">Romanomermis culicivorax</name>
    <name type="common">Nematode worm</name>
    <dbReference type="NCBI Taxonomy" id="13658"/>
    <lineage>
        <taxon>Eukaryota</taxon>
        <taxon>Metazoa</taxon>
        <taxon>Ecdysozoa</taxon>
        <taxon>Nematoda</taxon>
        <taxon>Enoplea</taxon>
        <taxon>Dorylaimia</taxon>
        <taxon>Mermithida</taxon>
        <taxon>Mermithoidea</taxon>
        <taxon>Mermithidae</taxon>
        <taxon>Romanomermis</taxon>
    </lineage>
</organism>
<proteinExistence type="predicted"/>